<dbReference type="InterPro" id="IPR011010">
    <property type="entry name" value="DNA_brk_join_enz"/>
</dbReference>
<dbReference type="Proteomes" id="UP000318681">
    <property type="component" value="Unassembled WGS sequence"/>
</dbReference>
<dbReference type="Gene3D" id="3.30.160.390">
    <property type="entry name" value="Integrase, DNA-binding domain"/>
    <property type="match status" value="1"/>
</dbReference>
<name>A0A558R7F3_9SPHN</name>
<evidence type="ECO:0000256" key="3">
    <source>
        <dbReference type="ARBA" id="ARBA00023125"/>
    </source>
</evidence>
<dbReference type="PANTHER" id="PTHR30629:SF2">
    <property type="entry name" value="PROPHAGE INTEGRASE INTS-RELATED"/>
    <property type="match status" value="1"/>
</dbReference>
<dbReference type="Gene3D" id="1.10.150.130">
    <property type="match status" value="1"/>
</dbReference>
<keyword evidence="9" id="KW-1185">Reference proteome</keyword>
<dbReference type="Gene3D" id="1.10.443.10">
    <property type="entry name" value="Intergrase catalytic core"/>
    <property type="match status" value="1"/>
</dbReference>
<dbReference type="GO" id="GO:0015074">
    <property type="term" value="P:DNA integration"/>
    <property type="evidence" value="ECO:0007669"/>
    <property type="project" value="UniProtKB-KW"/>
</dbReference>
<feature type="domain" description="Core-binding (CB)" evidence="7">
    <location>
        <begin position="92"/>
        <end position="173"/>
    </location>
</feature>
<keyword evidence="3 5" id="KW-0238">DNA-binding</keyword>
<comment type="similarity">
    <text evidence="1">Belongs to the 'phage' integrase family.</text>
</comment>
<comment type="caution">
    <text evidence="8">The sequence shown here is derived from an EMBL/GenBank/DDBJ whole genome shotgun (WGS) entry which is preliminary data.</text>
</comment>
<dbReference type="EMBL" id="VNIM01000022">
    <property type="protein sequence ID" value="TVV75296.1"/>
    <property type="molecule type" value="Genomic_DNA"/>
</dbReference>
<dbReference type="Pfam" id="PF13356">
    <property type="entry name" value="Arm-DNA-bind_3"/>
    <property type="match status" value="1"/>
</dbReference>
<evidence type="ECO:0000256" key="1">
    <source>
        <dbReference type="ARBA" id="ARBA00008857"/>
    </source>
</evidence>
<dbReference type="PROSITE" id="PS51898">
    <property type="entry name" value="TYR_RECOMBINASE"/>
    <property type="match status" value="1"/>
</dbReference>
<dbReference type="InterPro" id="IPR053876">
    <property type="entry name" value="Phage_int_M"/>
</dbReference>
<accession>A0A558R7F3</accession>
<dbReference type="PANTHER" id="PTHR30629">
    <property type="entry name" value="PROPHAGE INTEGRASE"/>
    <property type="match status" value="1"/>
</dbReference>
<sequence length="406" mass="44319">MLTDKAVRAARPRPAGYKLPDAGGLHLFVAPNGRRSFRLRFRWEGREQLLTFGTWPEISLDAARARRDEARARLDRGEDPRVAPAAAIVQIRTFEDVACAWHAHTLPRWTTVHATDVLASLQRDVFPAIGAMPLAEITPPVVVDALRAIERRGRRETARRVRQRISMVFEHAIAEGLVDVDPAARIGRALMPPAPARRQPAIVDVAEVRALLLTTDGVDAAPAVKLASRFLALTAVRLAAVRGACWNEIEDIDGDAPTWRVPAARMKLAAAKKLDAANDHLVPLSAQAVALLRAARALNHGGGLIFPGGDGAAPIGEGAIGALYRRAGFAGRHVPHGWRATFSTILNERFPEDRGAIDRALGHAGGGRDERDEGINRKVEGAYNRALHLPRRRRLFQVWADELDGI</sequence>
<dbReference type="RefSeq" id="WP_145149713.1">
    <property type="nucleotide sequence ID" value="NZ_VNIM01000022.1"/>
</dbReference>
<proteinExistence type="inferred from homology"/>
<dbReference type="GO" id="GO:0006310">
    <property type="term" value="P:DNA recombination"/>
    <property type="evidence" value="ECO:0007669"/>
    <property type="project" value="UniProtKB-KW"/>
</dbReference>
<dbReference type="AlphaFoldDB" id="A0A558R7F3"/>
<dbReference type="InterPro" id="IPR050808">
    <property type="entry name" value="Phage_Integrase"/>
</dbReference>
<evidence type="ECO:0000313" key="9">
    <source>
        <dbReference type="Proteomes" id="UP000318681"/>
    </source>
</evidence>
<keyword evidence="4" id="KW-0233">DNA recombination</keyword>
<dbReference type="PROSITE" id="PS51900">
    <property type="entry name" value="CB"/>
    <property type="match status" value="1"/>
</dbReference>
<evidence type="ECO:0000313" key="8">
    <source>
        <dbReference type="EMBL" id="TVV75296.1"/>
    </source>
</evidence>
<dbReference type="InterPro" id="IPR002104">
    <property type="entry name" value="Integrase_catalytic"/>
</dbReference>
<protein>
    <submittedName>
        <fullName evidence="8">DUF4102 domain-containing protein</fullName>
    </submittedName>
</protein>
<dbReference type="InterPro" id="IPR044068">
    <property type="entry name" value="CB"/>
</dbReference>
<reference evidence="8 9" key="1">
    <citation type="submission" date="2019-07" db="EMBL/GenBank/DDBJ databases">
        <title>Sphingomonas solaris sp. nov., isolated from a solar panel from Boston, Massachusetts.</title>
        <authorList>
            <person name="Tanner K."/>
            <person name="Pascual J."/>
            <person name="Mancuso C."/>
            <person name="Pereto J."/>
            <person name="Khalil A."/>
            <person name="Vilanova C."/>
        </authorList>
    </citation>
    <scope>NUCLEOTIDE SEQUENCE [LARGE SCALE GENOMIC DNA]</scope>
    <source>
        <strain evidence="8 9">R4DWN</strain>
    </source>
</reference>
<evidence type="ECO:0000259" key="7">
    <source>
        <dbReference type="PROSITE" id="PS51900"/>
    </source>
</evidence>
<dbReference type="InterPro" id="IPR025166">
    <property type="entry name" value="Integrase_DNA_bind_dom"/>
</dbReference>
<dbReference type="InterPro" id="IPR013762">
    <property type="entry name" value="Integrase-like_cat_sf"/>
</dbReference>
<evidence type="ECO:0000256" key="2">
    <source>
        <dbReference type="ARBA" id="ARBA00022908"/>
    </source>
</evidence>
<dbReference type="OrthoDB" id="7388552at2"/>
<evidence type="ECO:0000256" key="5">
    <source>
        <dbReference type="PROSITE-ProRule" id="PRU01248"/>
    </source>
</evidence>
<dbReference type="InterPro" id="IPR038488">
    <property type="entry name" value="Integrase_DNA-bd_sf"/>
</dbReference>
<evidence type="ECO:0000256" key="4">
    <source>
        <dbReference type="ARBA" id="ARBA00023172"/>
    </source>
</evidence>
<feature type="domain" description="Tyr recombinase" evidence="6">
    <location>
        <begin position="198"/>
        <end position="400"/>
    </location>
</feature>
<dbReference type="GO" id="GO:0003677">
    <property type="term" value="F:DNA binding"/>
    <property type="evidence" value="ECO:0007669"/>
    <property type="project" value="UniProtKB-UniRule"/>
</dbReference>
<dbReference type="SUPFAM" id="SSF56349">
    <property type="entry name" value="DNA breaking-rejoining enzymes"/>
    <property type="match status" value="1"/>
</dbReference>
<dbReference type="Pfam" id="PF22022">
    <property type="entry name" value="Phage_int_M"/>
    <property type="match status" value="1"/>
</dbReference>
<organism evidence="8 9">
    <name type="scientific">Alterirhizorhabdus solaris</name>
    <dbReference type="NCBI Taxonomy" id="2529389"/>
    <lineage>
        <taxon>Bacteria</taxon>
        <taxon>Pseudomonadati</taxon>
        <taxon>Pseudomonadota</taxon>
        <taxon>Alphaproteobacteria</taxon>
        <taxon>Sphingomonadales</taxon>
        <taxon>Rhizorhabdaceae</taxon>
        <taxon>Alterirhizorhabdus</taxon>
    </lineage>
</organism>
<dbReference type="InterPro" id="IPR010998">
    <property type="entry name" value="Integrase_recombinase_N"/>
</dbReference>
<keyword evidence="2" id="KW-0229">DNA integration</keyword>
<evidence type="ECO:0000259" key="6">
    <source>
        <dbReference type="PROSITE" id="PS51898"/>
    </source>
</evidence>
<gene>
    <name evidence="8" type="ORF">FOY91_07560</name>
</gene>